<dbReference type="AlphaFoldDB" id="A0A7G9WA96"/>
<dbReference type="Proteomes" id="UP000516160">
    <property type="component" value="Chromosome"/>
</dbReference>
<feature type="transmembrane region" description="Helical" evidence="7">
    <location>
        <begin position="489"/>
        <end position="510"/>
    </location>
</feature>
<evidence type="ECO:0000313" key="11">
    <source>
        <dbReference type="Proteomes" id="UP000516160"/>
    </source>
</evidence>
<feature type="domain" description="MacB-like periplasmic core" evidence="9">
    <location>
        <begin position="26"/>
        <end position="198"/>
    </location>
</feature>
<feature type="domain" description="ABC3 transporter permease C-terminal" evidence="8">
    <location>
        <begin position="243"/>
        <end position="353"/>
    </location>
</feature>
<dbReference type="KEGG" id="acae:HYG86_12910"/>
<evidence type="ECO:0000256" key="7">
    <source>
        <dbReference type="SAM" id="Phobius"/>
    </source>
</evidence>
<feature type="transmembrane region" description="Helical" evidence="7">
    <location>
        <begin position="237"/>
        <end position="264"/>
    </location>
</feature>
<feature type="transmembrane region" description="Helical" evidence="7">
    <location>
        <begin position="15"/>
        <end position="34"/>
    </location>
</feature>
<dbReference type="InterPro" id="IPR025857">
    <property type="entry name" value="MacB_PCD"/>
</dbReference>
<evidence type="ECO:0000256" key="1">
    <source>
        <dbReference type="ARBA" id="ARBA00004651"/>
    </source>
</evidence>
<dbReference type="PANTHER" id="PTHR30572">
    <property type="entry name" value="MEMBRANE COMPONENT OF TRANSPORTER-RELATED"/>
    <property type="match status" value="1"/>
</dbReference>
<comment type="subcellular location">
    <subcellularLocation>
        <location evidence="1">Cell membrane</location>
        <topology evidence="1">Multi-pass membrane protein</topology>
    </subcellularLocation>
</comment>
<evidence type="ECO:0000256" key="4">
    <source>
        <dbReference type="ARBA" id="ARBA00022989"/>
    </source>
</evidence>
<evidence type="ECO:0000256" key="6">
    <source>
        <dbReference type="ARBA" id="ARBA00038076"/>
    </source>
</evidence>
<dbReference type="RefSeq" id="WP_213166006.1">
    <property type="nucleotide sequence ID" value="NZ_CP058559.1"/>
</dbReference>
<dbReference type="Pfam" id="PF02687">
    <property type="entry name" value="FtsX"/>
    <property type="match status" value="2"/>
</dbReference>
<keyword evidence="4 7" id="KW-1133">Transmembrane helix</keyword>
<evidence type="ECO:0000259" key="8">
    <source>
        <dbReference type="Pfam" id="PF02687"/>
    </source>
</evidence>
<evidence type="ECO:0000259" key="9">
    <source>
        <dbReference type="Pfam" id="PF12704"/>
    </source>
</evidence>
<sequence>MIKPLNKHHKTKNPFYIFMFICFLIGFLFISLSINHFQFAKYRFDGYYSGDTNNYIQVTYFTDGSEPPSKSEIYIKLLEHVKNNEVQFSIWPFVSDYDVIYQGYRAIPEFLPPLKAGRHLTSEESLSDSKYAVVGKNVAEIGDKISLYDGSTFEVVGVLGLEYSYSIWDDIIIIPLHFMRNIDSSSNNEGVKVRLQGSSSIISNTSRDLGEYFQNLLPEGIIDVSHESPVKTDFHNFSLYLMGSIILIIVSCVNIINLTILSVYNRKKEFGIRLSLGATHAYLKKLISSDLYIVGLLSACTALLTQFIASNLFTFSQPIGVTPLHLVILLPLPFIFGFINTRLPLKVALNFEPSDIIKGNTSSNSFYQVDKTTKRIMIVQIFFSLLLFLYVFSLYEGMLKVETIGITVKDYYYLRDYILLVVGITLIGLIGTFSQSVIKRKNEFGIKIALGASPRDIVIGFYQEILIIFIEAAVYAFIPIFLLTLTGDFTIGLVTIIGTIVVVLILTAIVTTYPMYKVLKLEPAELMDK</sequence>
<feature type="transmembrane region" description="Helical" evidence="7">
    <location>
        <begin position="319"/>
        <end position="339"/>
    </location>
</feature>
<dbReference type="Pfam" id="PF12704">
    <property type="entry name" value="MacB_PCD"/>
    <property type="match status" value="1"/>
</dbReference>
<feature type="transmembrane region" description="Helical" evidence="7">
    <location>
        <begin position="459"/>
        <end position="483"/>
    </location>
</feature>
<keyword evidence="5 7" id="KW-0472">Membrane</keyword>
<keyword evidence="2" id="KW-1003">Cell membrane</keyword>
<keyword evidence="11" id="KW-1185">Reference proteome</keyword>
<feature type="domain" description="ABC3 transporter permease C-terminal" evidence="8">
    <location>
        <begin position="418"/>
        <end position="523"/>
    </location>
</feature>
<dbReference type="PANTHER" id="PTHR30572:SF4">
    <property type="entry name" value="ABC TRANSPORTER PERMEASE YTRF"/>
    <property type="match status" value="1"/>
</dbReference>
<name>A0A7G9WA96_ALKCA</name>
<dbReference type="InterPro" id="IPR050250">
    <property type="entry name" value="Macrolide_Exporter_MacB"/>
</dbReference>
<feature type="transmembrane region" description="Helical" evidence="7">
    <location>
        <begin position="417"/>
        <end position="438"/>
    </location>
</feature>
<reference evidence="10 11" key="1">
    <citation type="submission" date="2020-07" db="EMBL/GenBank/DDBJ databases">
        <title>Alkalicella. sp. LB2 genome.</title>
        <authorList>
            <person name="Postec A."/>
            <person name="Quemeneur M."/>
        </authorList>
    </citation>
    <scope>NUCLEOTIDE SEQUENCE [LARGE SCALE GENOMIC DNA]</scope>
    <source>
        <strain evidence="10 11">LB2</strain>
    </source>
</reference>
<dbReference type="GO" id="GO:0005886">
    <property type="term" value="C:plasma membrane"/>
    <property type="evidence" value="ECO:0007669"/>
    <property type="project" value="UniProtKB-SubCell"/>
</dbReference>
<evidence type="ECO:0000256" key="2">
    <source>
        <dbReference type="ARBA" id="ARBA00022475"/>
    </source>
</evidence>
<protein>
    <submittedName>
        <fullName evidence="10">ABC transporter permease</fullName>
    </submittedName>
</protein>
<organism evidence="10 11">
    <name type="scientific">Alkalicella caledoniensis</name>
    <dbReference type="NCBI Taxonomy" id="2731377"/>
    <lineage>
        <taxon>Bacteria</taxon>
        <taxon>Bacillati</taxon>
        <taxon>Bacillota</taxon>
        <taxon>Clostridia</taxon>
        <taxon>Eubacteriales</taxon>
        <taxon>Proteinivoracaceae</taxon>
        <taxon>Alkalicella</taxon>
    </lineage>
</organism>
<comment type="similarity">
    <text evidence="6">Belongs to the ABC-4 integral membrane protein family.</text>
</comment>
<accession>A0A7G9WA96</accession>
<gene>
    <name evidence="10" type="ORF">HYG86_12910</name>
</gene>
<evidence type="ECO:0000313" key="10">
    <source>
        <dbReference type="EMBL" id="QNO15608.1"/>
    </source>
</evidence>
<proteinExistence type="inferred from homology"/>
<evidence type="ECO:0000256" key="5">
    <source>
        <dbReference type="ARBA" id="ARBA00023136"/>
    </source>
</evidence>
<feature type="transmembrane region" description="Helical" evidence="7">
    <location>
        <begin position="376"/>
        <end position="395"/>
    </location>
</feature>
<dbReference type="GO" id="GO:0022857">
    <property type="term" value="F:transmembrane transporter activity"/>
    <property type="evidence" value="ECO:0007669"/>
    <property type="project" value="TreeGrafter"/>
</dbReference>
<dbReference type="InterPro" id="IPR003838">
    <property type="entry name" value="ABC3_permease_C"/>
</dbReference>
<evidence type="ECO:0000256" key="3">
    <source>
        <dbReference type="ARBA" id="ARBA00022692"/>
    </source>
</evidence>
<keyword evidence="3 7" id="KW-0812">Transmembrane</keyword>
<dbReference type="EMBL" id="CP058559">
    <property type="protein sequence ID" value="QNO15608.1"/>
    <property type="molecule type" value="Genomic_DNA"/>
</dbReference>
<feature type="transmembrane region" description="Helical" evidence="7">
    <location>
        <begin position="291"/>
        <end position="313"/>
    </location>
</feature>